<evidence type="ECO:0000313" key="2">
    <source>
        <dbReference type="Proteomes" id="UP001260980"/>
    </source>
</evidence>
<sequence>MAAESNKPVYYDGSGIIQLPPGKTVPTDIVIKPANVNSAPIPIPYFPYLR</sequence>
<dbReference type="Proteomes" id="UP001260980">
    <property type="component" value="Unassembled WGS sequence"/>
</dbReference>
<organism evidence="1 2">
    <name type="scientific">Paenibacillus violae</name>
    <dbReference type="NCBI Taxonomy" id="3077234"/>
    <lineage>
        <taxon>Bacteria</taxon>
        <taxon>Bacillati</taxon>
        <taxon>Bacillota</taxon>
        <taxon>Bacilli</taxon>
        <taxon>Bacillales</taxon>
        <taxon>Paenibacillaceae</taxon>
        <taxon>Paenibacillus</taxon>
    </lineage>
</organism>
<protein>
    <submittedName>
        <fullName evidence="1">Uncharacterized protein</fullName>
    </submittedName>
</protein>
<evidence type="ECO:0000313" key="1">
    <source>
        <dbReference type="EMBL" id="MDU0203744.1"/>
    </source>
</evidence>
<keyword evidence="2" id="KW-1185">Reference proteome</keyword>
<comment type="caution">
    <text evidence="1">The sequence shown here is derived from an EMBL/GenBank/DDBJ whole genome shotgun (WGS) entry which is preliminary data.</text>
</comment>
<proteinExistence type="predicted"/>
<dbReference type="RefSeq" id="WP_315953831.1">
    <property type="nucleotide sequence ID" value="NZ_JAWCUD010000008.1"/>
</dbReference>
<name>A0ABU3RHN3_9BACL</name>
<reference evidence="1 2" key="1">
    <citation type="submission" date="2023-10" db="EMBL/GenBank/DDBJ databases">
        <title>Paenibacillus strain PFR10 Genome sequencing and assembly.</title>
        <authorList>
            <person name="Kim I."/>
        </authorList>
    </citation>
    <scope>NUCLEOTIDE SEQUENCE [LARGE SCALE GENOMIC DNA]</scope>
    <source>
        <strain evidence="1 2">PFR10</strain>
    </source>
</reference>
<gene>
    <name evidence="1" type="ORF">RQP52_21930</name>
</gene>
<accession>A0ABU3RHN3</accession>
<dbReference type="EMBL" id="JAWCUD010000008">
    <property type="protein sequence ID" value="MDU0203744.1"/>
    <property type="molecule type" value="Genomic_DNA"/>
</dbReference>